<evidence type="ECO:0000256" key="5">
    <source>
        <dbReference type="SAM" id="MobiDB-lite"/>
    </source>
</evidence>
<proteinExistence type="predicted"/>
<reference evidence="7 8" key="1">
    <citation type="journal article" date="2019" name="Int. J. Syst. Evol. Microbiol.">
        <title>The Global Catalogue of Microorganisms (GCM) 10K type strain sequencing project: providing services to taxonomists for standard genome sequencing and annotation.</title>
        <authorList>
            <consortium name="The Broad Institute Genomics Platform"/>
            <consortium name="The Broad Institute Genome Sequencing Center for Infectious Disease"/>
            <person name="Wu L."/>
            <person name="Ma J."/>
        </authorList>
    </citation>
    <scope>NUCLEOTIDE SEQUENCE [LARGE SCALE GENOMIC DNA]</scope>
    <source>
        <strain evidence="7 8">JCM 15572</strain>
    </source>
</reference>
<dbReference type="SUPFAM" id="SSF48498">
    <property type="entry name" value="Tetracyclin repressor-like, C-terminal domain"/>
    <property type="match status" value="1"/>
</dbReference>
<dbReference type="SUPFAM" id="SSF46689">
    <property type="entry name" value="Homeodomain-like"/>
    <property type="match status" value="1"/>
</dbReference>
<accession>A0ABN2E908</accession>
<feature type="domain" description="HTH tetR-type" evidence="6">
    <location>
        <begin position="90"/>
        <end position="148"/>
    </location>
</feature>
<dbReference type="PANTHER" id="PTHR30055">
    <property type="entry name" value="HTH-TYPE TRANSCRIPTIONAL REGULATOR RUTR"/>
    <property type="match status" value="1"/>
</dbReference>
<protein>
    <recommendedName>
        <fullName evidence="6">HTH tetR-type domain-containing protein</fullName>
    </recommendedName>
</protein>
<feature type="compositionally biased region" description="Basic and acidic residues" evidence="5">
    <location>
        <begin position="19"/>
        <end position="43"/>
    </location>
</feature>
<gene>
    <name evidence="7" type="ORF">GCM10009804_65610</name>
</gene>
<evidence type="ECO:0000256" key="3">
    <source>
        <dbReference type="ARBA" id="ARBA00023163"/>
    </source>
</evidence>
<evidence type="ECO:0000313" key="8">
    <source>
        <dbReference type="Proteomes" id="UP001501705"/>
    </source>
</evidence>
<dbReference type="Gene3D" id="1.10.357.10">
    <property type="entry name" value="Tetracycline Repressor, domain 2"/>
    <property type="match status" value="1"/>
</dbReference>
<sequence length="265" mass="28139">MNSRGAASGQVGVQAPPRAPERFDADDSAGRGDEAGGKDRGDGGDGASADEVGSCGGGDGVKFDMPSKISRSDNLYKVSENGRRRRADADRSRAAILAAAVSVLDERIDAGLERVAEAAGVTRQTVYAHFPSRDVLLNAVVDELTRETVEAIDALELDEEPALECVQKLVELGWRVFEAHPLLLQLPSTGGSDERHDPVTDRFEKVIRRGQRAGEITSELPAGWLVTSLVALGHAAGEAMAAGRMSPRKASSVLRTSITRLLRAD</sequence>
<dbReference type="PROSITE" id="PS50977">
    <property type="entry name" value="HTH_TETR_2"/>
    <property type="match status" value="1"/>
</dbReference>
<dbReference type="InterPro" id="IPR009057">
    <property type="entry name" value="Homeodomain-like_sf"/>
</dbReference>
<keyword evidence="8" id="KW-1185">Reference proteome</keyword>
<dbReference type="InterPro" id="IPR050109">
    <property type="entry name" value="HTH-type_TetR-like_transc_reg"/>
</dbReference>
<dbReference type="InterPro" id="IPR036271">
    <property type="entry name" value="Tet_transcr_reg_TetR-rel_C_sf"/>
</dbReference>
<feature type="DNA-binding region" description="H-T-H motif" evidence="4">
    <location>
        <begin position="111"/>
        <end position="130"/>
    </location>
</feature>
<evidence type="ECO:0000256" key="4">
    <source>
        <dbReference type="PROSITE-ProRule" id="PRU00335"/>
    </source>
</evidence>
<keyword evidence="3" id="KW-0804">Transcription</keyword>
<evidence type="ECO:0000259" key="6">
    <source>
        <dbReference type="PROSITE" id="PS50977"/>
    </source>
</evidence>
<feature type="region of interest" description="Disordered" evidence="5">
    <location>
        <begin position="1"/>
        <end position="66"/>
    </location>
</feature>
<name>A0ABN2E908_9ACTN</name>
<dbReference type="InterPro" id="IPR001647">
    <property type="entry name" value="HTH_TetR"/>
</dbReference>
<evidence type="ECO:0000256" key="1">
    <source>
        <dbReference type="ARBA" id="ARBA00023015"/>
    </source>
</evidence>
<dbReference type="PANTHER" id="PTHR30055:SF234">
    <property type="entry name" value="HTH-TYPE TRANSCRIPTIONAL REGULATOR BETI"/>
    <property type="match status" value="1"/>
</dbReference>
<keyword evidence="1" id="KW-0805">Transcription regulation</keyword>
<dbReference type="Proteomes" id="UP001501705">
    <property type="component" value="Unassembled WGS sequence"/>
</dbReference>
<evidence type="ECO:0000313" key="7">
    <source>
        <dbReference type="EMBL" id="GAA1599855.1"/>
    </source>
</evidence>
<evidence type="ECO:0000256" key="2">
    <source>
        <dbReference type="ARBA" id="ARBA00023125"/>
    </source>
</evidence>
<keyword evidence="2 4" id="KW-0238">DNA-binding</keyword>
<comment type="caution">
    <text evidence="7">The sequence shown here is derived from an EMBL/GenBank/DDBJ whole genome shotgun (WGS) entry which is preliminary data.</text>
</comment>
<organism evidence="7 8">
    <name type="scientific">Kribbella hippodromi</name>
    <dbReference type="NCBI Taxonomy" id="434347"/>
    <lineage>
        <taxon>Bacteria</taxon>
        <taxon>Bacillati</taxon>
        <taxon>Actinomycetota</taxon>
        <taxon>Actinomycetes</taxon>
        <taxon>Propionibacteriales</taxon>
        <taxon>Kribbellaceae</taxon>
        <taxon>Kribbella</taxon>
    </lineage>
</organism>
<dbReference type="EMBL" id="BAAAPH010000028">
    <property type="protein sequence ID" value="GAA1599855.1"/>
    <property type="molecule type" value="Genomic_DNA"/>
</dbReference>
<dbReference type="Pfam" id="PF00440">
    <property type="entry name" value="TetR_N"/>
    <property type="match status" value="1"/>
</dbReference>